<dbReference type="EMBL" id="JSYN01000004">
    <property type="protein sequence ID" value="KIA95987.1"/>
    <property type="molecule type" value="Genomic_DNA"/>
</dbReference>
<reference evidence="3 4" key="1">
    <citation type="submission" date="2014-10" db="EMBL/GenBank/DDBJ databases">
        <title>Pedobacter Kyungheensis.</title>
        <authorList>
            <person name="Anderson B.M."/>
            <person name="Newman J.D."/>
        </authorList>
    </citation>
    <scope>NUCLEOTIDE SEQUENCE [LARGE SCALE GENOMIC DNA]</scope>
    <source>
        <strain evidence="3 4">KACC 16221</strain>
    </source>
</reference>
<name>A0A0C1FST3_9SPHI</name>
<evidence type="ECO:0000256" key="1">
    <source>
        <dbReference type="SAM" id="SignalP"/>
    </source>
</evidence>
<gene>
    <name evidence="3" type="ORF">OC25_04135</name>
</gene>
<keyword evidence="4" id="KW-1185">Reference proteome</keyword>
<dbReference type="InterPro" id="IPR035992">
    <property type="entry name" value="Ricin_B-like_lectins"/>
</dbReference>
<dbReference type="Proteomes" id="UP000031246">
    <property type="component" value="Unassembled WGS sequence"/>
</dbReference>
<dbReference type="Pfam" id="PF14200">
    <property type="entry name" value="RicinB_lectin_2"/>
    <property type="match status" value="1"/>
</dbReference>
<dbReference type="SUPFAM" id="SSF50370">
    <property type="entry name" value="Ricin B-like lectins"/>
    <property type="match status" value="1"/>
</dbReference>
<feature type="signal peptide" evidence="1">
    <location>
        <begin position="1"/>
        <end position="20"/>
    </location>
</feature>
<keyword evidence="1" id="KW-0732">Signal</keyword>
<evidence type="ECO:0000259" key="2">
    <source>
        <dbReference type="Pfam" id="PF14200"/>
    </source>
</evidence>
<dbReference type="AlphaFoldDB" id="A0A0C1FST3"/>
<evidence type="ECO:0000313" key="4">
    <source>
        <dbReference type="Proteomes" id="UP000031246"/>
    </source>
</evidence>
<dbReference type="InterPro" id="IPR000772">
    <property type="entry name" value="Ricin_B_lectin"/>
</dbReference>
<sequence length="167" mass="18812">MRRYLITSCLLLLMHSYVSGQAIKGNYAIKNVATGMLLRVKDASNKNGTPLVAYTPQNWKCMTWNFIPVAGNTYQLKNLFTGKTFQPKTGDTTETFLEEQPLTSASSIQQFDFELAGKNIYWIKLKGTELYLTSGDKQGAVNLPVILSKKNGNKEQQWTIYEQAPTM</sequence>
<dbReference type="RefSeq" id="WP_039472588.1">
    <property type="nucleotide sequence ID" value="NZ_JSYN01000004.1"/>
</dbReference>
<dbReference type="OrthoDB" id="2285436at2"/>
<feature type="domain" description="Ricin B lectin" evidence="2">
    <location>
        <begin position="24"/>
        <end position="88"/>
    </location>
</feature>
<protein>
    <recommendedName>
        <fullName evidence="2">Ricin B lectin domain-containing protein</fullName>
    </recommendedName>
</protein>
<dbReference type="CDD" id="cd00161">
    <property type="entry name" value="beta-trefoil_Ricin-like"/>
    <property type="match status" value="1"/>
</dbReference>
<organism evidence="3 4">
    <name type="scientific">Pedobacter kyungheensis</name>
    <dbReference type="NCBI Taxonomy" id="1069985"/>
    <lineage>
        <taxon>Bacteria</taxon>
        <taxon>Pseudomonadati</taxon>
        <taxon>Bacteroidota</taxon>
        <taxon>Sphingobacteriia</taxon>
        <taxon>Sphingobacteriales</taxon>
        <taxon>Sphingobacteriaceae</taxon>
        <taxon>Pedobacter</taxon>
    </lineage>
</organism>
<proteinExistence type="predicted"/>
<comment type="caution">
    <text evidence="3">The sequence shown here is derived from an EMBL/GenBank/DDBJ whole genome shotgun (WGS) entry which is preliminary data.</text>
</comment>
<feature type="chain" id="PRO_5002132028" description="Ricin B lectin domain-containing protein" evidence="1">
    <location>
        <begin position="21"/>
        <end position="167"/>
    </location>
</feature>
<dbReference type="Gene3D" id="2.80.10.50">
    <property type="match status" value="1"/>
</dbReference>
<accession>A0A0C1FST3</accession>
<evidence type="ECO:0000313" key="3">
    <source>
        <dbReference type="EMBL" id="KIA95987.1"/>
    </source>
</evidence>